<evidence type="ECO:0000313" key="3">
    <source>
        <dbReference type="EMBL" id="AKZ63654.1"/>
    </source>
</evidence>
<dbReference type="EMBL" id="CP011409">
    <property type="protein sequence ID" value="AKZ63654.1"/>
    <property type="molecule type" value="Genomic_DNA"/>
</dbReference>
<gene>
    <name evidence="3" type="ORF">F506_14135</name>
</gene>
<dbReference type="Pfam" id="PF10029">
    <property type="entry name" value="DUF2271"/>
    <property type="match status" value="1"/>
</dbReference>
<feature type="region of interest" description="Disordered" evidence="1">
    <location>
        <begin position="162"/>
        <end position="183"/>
    </location>
</feature>
<evidence type="ECO:0008006" key="5">
    <source>
        <dbReference type="Google" id="ProtNLM"/>
    </source>
</evidence>
<keyword evidence="4" id="KW-1185">Reference proteome</keyword>
<reference evidence="4" key="1">
    <citation type="journal article" date="2015" name="Genome Announc.">
        <title>Complete Genome Sequence of Herbaspirillum hiltneri N3 (DSM 17495), Isolated from Surface-Sterilized Wheat Roots.</title>
        <authorList>
            <person name="Guizelini D."/>
            <person name="Saizaki P.M."/>
            <person name="Coimbra N.A."/>
            <person name="Weiss V.A."/>
            <person name="Faoro H."/>
            <person name="Sfeir M.Z."/>
            <person name="Baura V.A."/>
            <person name="Monteiro R.A."/>
            <person name="Chubatsu L.S."/>
            <person name="Souza E.M."/>
            <person name="Cruz L.M."/>
            <person name="Pedrosa F.O."/>
            <person name="Raittz R.T."/>
            <person name="Marchaukoski J.N."/>
            <person name="Steffens M.B."/>
        </authorList>
    </citation>
    <scope>NUCLEOTIDE SEQUENCE [LARGE SCALE GENOMIC DNA]</scope>
    <source>
        <strain evidence="4">N3</strain>
    </source>
</reference>
<dbReference type="PIRSF" id="PIRSF014995">
    <property type="entry name" value="UCP014995"/>
    <property type="match status" value="1"/>
</dbReference>
<evidence type="ECO:0000313" key="4">
    <source>
        <dbReference type="Proteomes" id="UP000063429"/>
    </source>
</evidence>
<dbReference type="Proteomes" id="UP000063429">
    <property type="component" value="Chromosome"/>
</dbReference>
<keyword evidence="2" id="KW-0732">Signal</keyword>
<name>A0ABM5V2J5_9BURK</name>
<protein>
    <recommendedName>
        <fullName evidence="5">DUF2271 domain-containing protein</fullName>
    </recommendedName>
</protein>
<feature type="signal peptide" evidence="2">
    <location>
        <begin position="1"/>
        <end position="32"/>
    </location>
</feature>
<proteinExistence type="predicted"/>
<evidence type="ECO:0000256" key="2">
    <source>
        <dbReference type="SAM" id="SignalP"/>
    </source>
</evidence>
<sequence length="183" mass="20168">MRLSHMRMLVPGLLPTALSAALTGVVSLPAVAADLNVKVEIPRLNVAEYHRPYVAVWLERPDQSVAATLAVWYDVKKKDKEGEKWLKDLRQWWRRTGREVHMPVDGVSGATRPAGDQQLTLSSDKGPLAQLPAGDYILMVEAAREVGGREVVKVPLQWPPKTAQTARGKGESELGAITLDYKP</sequence>
<dbReference type="InterPro" id="IPR014469">
    <property type="entry name" value="DUF2271"/>
</dbReference>
<evidence type="ECO:0000256" key="1">
    <source>
        <dbReference type="SAM" id="MobiDB-lite"/>
    </source>
</evidence>
<accession>A0ABM5V2J5</accession>
<organism evidence="3 4">
    <name type="scientific">Herbaspirillum hiltneri N3</name>
    <dbReference type="NCBI Taxonomy" id="1262470"/>
    <lineage>
        <taxon>Bacteria</taxon>
        <taxon>Pseudomonadati</taxon>
        <taxon>Pseudomonadota</taxon>
        <taxon>Betaproteobacteria</taxon>
        <taxon>Burkholderiales</taxon>
        <taxon>Oxalobacteraceae</taxon>
        <taxon>Herbaspirillum</taxon>
    </lineage>
</organism>
<feature type="chain" id="PRO_5046018370" description="DUF2271 domain-containing protein" evidence="2">
    <location>
        <begin position="33"/>
        <end position="183"/>
    </location>
</feature>